<evidence type="ECO:0000256" key="1">
    <source>
        <dbReference type="SAM" id="Phobius"/>
    </source>
</evidence>
<sequence>MEPMIWRPEPHDKQVNDYLDRKNREPWLAILAIGLVFICSVTLLVLIGTF</sequence>
<keyword evidence="1" id="KW-0812">Transmembrane</keyword>
<proteinExistence type="predicted"/>
<dbReference type="EMBL" id="CP021983">
    <property type="protein sequence ID" value="ASC71426.1"/>
    <property type="molecule type" value="Genomic_DNA"/>
</dbReference>
<gene>
    <name evidence="2" type="ORF">XM38_023780</name>
</gene>
<evidence type="ECO:0000313" key="2">
    <source>
        <dbReference type="EMBL" id="ASC71426.1"/>
    </source>
</evidence>
<dbReference type="Proteomes" id="UP000191901">
    <property type="component" value="Chromosome"/>
</dbReference>
<dbReference type="RefSeq" id="WP_187329374.1">
    <property type="nucleotide sequence ID" value="NZ_CP021983.2"/>
</dbReference>
<name>A0A1Z3HMF3_9CYAN</name>
<dbReference type="AlphaFoldDB" id="A0A1Z3HMF3"/>
<keyword evidence="3" id="KW-1185">Reference proteome</keyword>
<keyword evidence="1" id="KW-0472">Membrane</keyword>
<evidence type="ECO:0000313" key="3">
    <source>
        <dbReference type="Proteomes" id="UP000191901"/>
    </source>
</evidence>
<protein>
    <submittedName>
        <fullName evidence="2">Uncharacterized protein</fullName>
    </submittedName>
</protein>
<keyword evidence="1" id="KW-1133">Transmembrane helix</keyword>
<reference evidence="2 3" key="1">
    <citation type="journal article" date="2016" name="Biochim. Biophys. Acta">
        <title>Characterization of red-shifted phycobilisomes isolated from the chlorophyll f-containing cyanobacterium Halomicronema hongdechloris.</title>
        <authorList>
            <person name="Li Y."/>
            <person name="Lin Y."/>
            <person name="Garvey C.J."/>
            <person name="Birch D."/>
            <person name="Corkery R.W."/>
            <person name="Loughlin P.C."/>
            <person name="Scheer H."/>
            <person name="Willows R.D."/>
            <person name="Chen M."/>
        </authorList>
    </citation>
    <scope>NUCLEOTIDE SEQUENCE [LARGE SCALE GENOMIC DNA]</scope>
    <source>
        <strain evidence="2 3">C2206</strain>
    </source>
</reference>
<dbReference type="KEGG" id="hhg:XM38_023780"/>
<organism evidence="2 3">
    <name type="scientific">Halomicronema hongdechloris C2206</name>
    <dbReference type="NCBI Taxonomy" id="1641165"/>
    <lineage>
        <taxon>Bacteria</taxon>
        <taxon>Bacillati</taxon>
        <taxon>Cyanobacteriota</taxon>
        <taxon>Cyanophyceae</taxon>
        <taxon>Nodosilineales</taxon>
        <taxon>Nodosilineaceae</taxon>
        <taxon>Halomicronema</taxon>
    </lineage>
</organism>
<feature type="transmembrane region" description="Helical" evidence="1">
    <location>
        <begin position="27"/>
        <end position="47"/>
    </location>
</feature>
<accession>A0A1Z3HMF3</accession>